<reference evidence="1 2" key="1">
    <citation type="submission" date="2016-02" db="EMBL/GenBank/DDBJ databases">
        <title>Anaerosporomusa subterraneum gen. nov., sp. nov., a spore-forming obligate anaerobe isolated from saprolite.</title>
        <authorList>
            <person name="Choi J.K."/>
            <person name="Shah M."/>
            <person name="Yee N."/>
        </authorList>
    </citation>
    <scope>NUCLEOTIDE SEQUENCE [LARGE SCALE GENOMIC DNA]</scope>
    <source>
        <strain evidence="1 2">RU4</strain>
    </source>
</reference>
<comment type="caution">
    <text evidence="1">The sequence shown here is derived from an EMBL/GenBank/DDBJ whole genome shotgun (WGS) entry which is preliminary data.</text>
</comment>
<dbReference type="AlphaFoldDB" id="A0A154BXE2"/>
<evidence type="ECO:0000313" key="2">
    <source>
        <dbReference type="Proteomes" id="UP000076268"/>
    </source>
</evidence>
<organism evidence="1 2">
    <name type="scientific">Anaerosporomusa subterranea</name>
    <dbReference type="NCBI Taxonomy" id="1794912"/>
    <lineage>
        <taxon>Bacteria</taxon>
        <taxon>Bacillati</taxon>
        <taxon>Bacillota</taxon>
        <taxon>Negativicutes</taxon>
        <taxon>Acetonemataceae</taxon>
        <taxon>Anaerosporomusa</taxon>
    </lineage>
</organism>
<dbReference type="STRING" id="1794912.AXX12_00920"/>
<gene>
    <name evidence="1" type="ORF">AXX12_00920</name>
</gene>
<accession>A0A154BXE2</accession>
<dbReference type="Proteomes" id="UP000076268">
    <property type="component" value="Unassembled WGS sequence"/>
</dbReference>
<dbReference type="EMBL" id="LSGP01000001">
    <property type="protein sequence ID" value="KYZ78138.1"/>
    <property type="molecule type" value="Genomic_DNA"/>
</dbReference>
<sequence length="67" mass="7272">MYGRECTHCAGSGKRLVDCPYCRETDAFEHDNLTPGECIACHNAGCVDIACPFCHGSGYFHEAAKAM</sequence>
<dbReference type="RefSeq" id="WP_066236841.1">
    <property type="nucleotide sequence ID" value="NZ_LSGP01000001.1"/>
</dbReference>
<evidence type="ECO:0000313" key="1">
    <source>
        <dbReference type="EMBL" id="KYZ78138.1"/>
    </source>
</evidence>
<evidence type="ECO:0008006" key="3">
    <source>
        <dbReference type="Google" id="ProtNLM"/>
    </source>
</evidence>
<protein>
    <recommendedName>
        <fullName evidence="3">Molecular chaperone DnaJ</fullName>
    </recommendedName>
</protein>
<keyword evidence="2" id="KW-1185">Reference proteome</keyword>
<proteinExistence type="predicted"/>
<name>A0A154BXE2_ANASB</name>